<keyword evidence="14" id="KW-1185">Reference proteome</keyword>
<comment type="subunit">
    <text evidence="10">Homooligomer.</text>
</comment>
<feature type="compositionally biased region" description="Basic and acidic residues" evidence="12">
    <location>
        <begin position="120"/>
        <end position="138"/>
    </location>
</feature>
<sequence>MSPHAAALRLAVRRPPQRAILPLGQFASAAASRPLLLSLSSRSPNPNSSSPSIICLRCTRTRRPFSTIPPPKPPTDSSVDNPQQPPFTYTQEEAPPTSTYSSASRPAAVDSEAETTTPPDSKEAEGPELPSRSEDRRHPLSARFSTFMDNLQSRVLDATQTINDLTGYSAIEAIKAQNNKLESDLAAAQSRLRAARHDYKSLTSHRAATQREVTTLLARKDTWNPTDLERFTTLYRLDHELESQVSAASAELTEAETEESKLSADLNAGILKRYHEEQIWSDRIRRQSTWGTWGLMGVNVLLFLVLQFVAEPWRRRRLMKHIAAGEKAVMDDVKRELAEVKAALEASGLRDQKQKMDEEADAVAAAMAVTAETETAEITDGAEIKETPVEEAVPWKERWKAALSDPEQIKAAVVDLYSERRIDLRMRDASLIALEGAAAGAAVVAGVALFVLRGSGSS</sequence>
<keyword evidence="6 11" id="KW-0175">Coiled coil</keyword>
<evidence type="ECO:0000256" key="12">
    <source>
        <dbReference type="SAM" id="MobiDB-lite"/>
    </source>
</evidence>
<organism evidence="13 14">
    <name type="scientific">Apodospora peruviana</name>
    <dbReference type="NCBI Taxonomy" id="516989"/>
    <lineage>
        <taxon>Eukaryota</taxon>
        <taxon>Fungi</taxon>
        <taxon>Dikarya</taxon>
        <taxon>Ascomycota</taxon>
        <taxon>Pezizomycotina</taxon>
        <taxon>Sordariomycetes</taxon>
        <taxon>Sordariomycetidae</taxon>
        <taxon>Sordariales</taxon>
        <taxon>Lasiosphaeriaceae</taxon>
        <taxon>Apodospora</taxon>
    </lineage>
</organism>
<evidence type="ECO:0000256" key="7">
    <source>
        <dbReference type="ARBA" id="ARBA00023128"/>
    </source>
</evidence>
<evidence type="ECO:0000313" key="13">
    <source>
        <dbReference type="EMBL" id="KAK3319171.1"/>
    </source>
</evidence>
<comment type="subcellular location">
    <subcellularLocation>
        <location evidence="10">Mitochondrion inner membrane</location>
        <topology evidence="10">Multi-pass membrane protein</topology>
    </subcellularLocation>
</comment>
<protein>
    <recommendedName>
        <fullName evidence="10">Sensitive to high expression protein 9, mitochondrial</fullName>
    </recommendedName>
</protein>
<keyword evidence="3 10" id="KW-0999">Mitochondrion inner membrane</keyword>
<reference evidence="13" key="1">
    <citation type="journal article" date="2023" name="Mol. Phylogenet. Evol.">
        <title>Genome-scale phylogeny and comparative genomics of the fungal order Sordariales.</title>
        <authorList>
            <person name="Hensen N."/>
            <person name="Bonometti L."/>
            <person name="Westerberg I."/>
            <person name="Brannstrom I.O."/>
            <person name="Guillou S."/>
            <person name="Cros-Aarteil S."/>
            <person name="Calhoun S."/>
            <person name="Haridas S."/>
            <person name="Kuo A."/>
            <person name="Mondo S."/>
            <person name="Pangilinan J."/>
            <person name="Riley R."/>
            <person name="LaButti K."/>
            <person name="Andreopoulos B."/>
            <person name="Lipzen A."/>
            <person name="Chen C."/>
            <person name="Yan M."/>
            <person name="Daum C."/>
            <person name="Ng V."/>
            <person name="Clum A."/>
            <person name="Steindorff A."/>
            <person name="Ohm R.A."/>
            <person name="Martin F."/>
            <person name="Silar P."/>
            <person name="Natvig D.O."/>
            <person name="Lalanne C."/>
            <person name="Gautier V."/>
            <person name="Ament-Velasquez S.L."/>
            <person name="Kruys A."/>
            <person name="Hutchinson M.I."/>
            <person name="Powell A.J."/>
            <person name="Barry K."/>
            <person name="Miller A.N."/>
            <person name="Grigoriev I.V."/>
            <person name="Debuchy R."/>
            <person name="Gladieux P."/>
            <person name="Hiltunen Thoren M."/>
            <person name="Johannesson H."/>
        </authorList>
    </citation>
    <scope>NUCLEOTIDE SEQUENCE</scope>
    <source>
        <strain evidence="13">CBS 118394</strain>
    </source>
</reference>
<keyword evidence="8 10" id="KW-0472">Membrane</keyword>
<dbReference type="AlphaFoldDB" id="A0AAE0M4L7"/>
<evidence type="ECO:0000256" key="2">
    <source>
        <dbReference type="ARBA" id="ARBA00022692"/>
    </source>
</evidence>
<keyword evidence="7 10" id="KW-0496">Mitochondrion</keyword>
<keyword evidence="4 10" id="KW-0809">Transit peptide</keyword>
<feature type="coiled-coil region" evidence="11">
    <location>
        <begin position="171"/>
        <end position="198"/>
    </location>
</feature>
<accession>A0AAE0M4L7</accession>
<name>A0AAE0M4L7_9PEZI</name>
<keyword evidence="2 10" id="KW-0812">Transmembrane</keyword>
<dbReference type="EMBL" id="JAUEDM010000004">
    <property type="protein sequence ID" value="KAK3319171.1"/>
    <property type="molecule type" value="Genomic_DNA"/>
</dbReference>
<feature type="compositionally biased region" description="Polar residues" evidence="12">
    <location>
        <begin position="75"/>
        <end position="104"/>
    </location>
</feature>
<evidence type="ECO:0000256" key="3">
    <source>
        <dbReference type="ARBA" id="ARBA00022792"/>
    </source>
</evidence>
<evidence type="ECO:0000256" key="5">
    <source>
        <dbReference type="ARBA" id="ARBA00022989"/>
    </source>
</evidence>
<dbReference type="InterPro" id="IPR008839">
    <property type="entry name" value="MDM33_fungi"/>
</dbReference>
<feature type="transmembrane region" description="Helical" evidence="10">
    <location>
        <begin position="290"/>
        <end position="310"/>
    </location>
</feature>
<feature type="transmembrane region" description="Helical" evidence="10">
    <location>
        <begin position="429"/>
        <end position="452"/>
    </location>
</feature>
<dbReference type="Pfam" id="PF05546">
    <property type="entry name" value="She9_MDM33"/>
    <property type="match status" value="1"/>
</dbReference>
<comment type="caution">
    <text evidence="13">The sequence shown here is derived from an EMBL/GenBank/DDBJ whole genome shotgun (WGS) entry which is preliminary data.</text>
</comment>
<comment type="function">
    <text evidence="9">Required for the maintenance of the structure of the mitochondrial inner membrane. Involved in mitochondrial morphology. Causes growth arrest when highly overexpressed.</text>
</comment>
<evidence type="ECO:0000256" key="6">
    <source>
        <dbReference type="ARBA" id="ARBA00023054"/>
    </source>
</evidence>
<evidence type="ECO:0000256" key="9">
    <source>
        <dbReference type="ARBA" id="ARBA00024807"/>
    </source>
</evidence>
<dbReference type="PANTHER" id="PTHR31961:SF3">
    <property type="entry name" value="SENSITIVE TO HIGH EXPRESSION PROTEIN 9, MITOCHONDRIAL"/>
    <property type="match status" value="1"/>
</dbReference>
<evidence type="ECO:0000313" key="14">
    <source>
        <dbReference type="Proteomes" id="UP001283341"/>
    </source>
</evidence>
<dbReference type="Gene3D" id="1.10.287.1490">
    <property type="match status" value="1"/>
</dbReference>
<evidence type="ECO:0000256" key="1">
    <source>
        <dbReference type="ARBA" id="ARBA00007472"/>
    </source>
</evidence>
<feature type="region of interest" description="Disordered" evidence="12">
    <location>
        <begin position="63"/>
        <end position="138"/>
    </location>
</feature>
<dbReference type="GO" id="GO:0007007">
    <property type="term" value="P:inner mitochondrial membrane organization"/>
    <property type="evidence" value="ECO:0007669"/>
    <property type="project" value="TreeGrafter"/>
</dbReference>
<keyword evidence="5 10" id="KW-1133">Transmembrane helix</keyword>
<evidence type="ECO:0000256" key="11">
    <source>
        <dbReference type="SAM" id="Coils"/>
    </source>
</evidence>
<comment type="similarity">
    <text evidence="1 10">Belongs to the SHE9 family.</text>
</comment>
<gene>
    <name evidence="13" type="ORF">B0H66DRAFT_558902</name>
</gene>
<proteinExistence type="inferred from homology"/>
<dbReference type="PANTHER" id="PTHR31961">
    <property type="entry name" value="SENSITIVE TO HIGH EXPRESSION PROTEIN 9, MITOCHONDRIAL"/>
    <property type="match status" value="1"/>
</dbReference>
<dbReference type="Proteomes" id="UP001283341">
    <property type="component" value="Unassembled WGS sequence"/>
</dbReference>
<evidence type="ECO:0000256" key="4">
    <source>
        <dbReference type="ARBA" id="ARBA00022946"/>
    </source>
</evidence>
<evidence type="ECO:0000256" key="8">
    <source>
        <dbReference type="ARBA" id="ARBA00023136"/>
    </source>
</evidence>
<evidence type="ECO:0000256" key="10">
    <source>
        <dbReference type="RuleBase" id="RU364128"/>
    </source>
</evidence>
<dbReference type="GO" id="GO:0005743">
    <property type="term" value="C:mitochondrial inner membrane"/>
    <property type="evidence" value="ECO:0007669"/>
    <property type="project" value="UniProtKB-SubCell"/>
</dbReference>
<reference evidence="13" key="2">
    <citation type="submission" date="2023-06" db="EMBL/GenBank/DDBJ databases">
        <authorList>
            <consortium name="Lawrence Berkeley National Laboratory"/>
            <person name="Haridas S."/>
            <person name="Hensen N."/>
            <person name="Bonometti L."/>
            <person name="Westerberg I."/>
            <person name="Brannstrom I.O."/>
            <person name="Guillou S."/>
            <person name="Cros-Aarteil S."/>
            <person name="Calhoun S."/>
            <person name="Kuo A."/>
            <person name="Mondo S."/>
            <person name="Pangilinan J."/>
            <person name="Riley R."/>
            <person name="Labutti K."/>
            <person name="Andreopoulos B."/>
            <person name="Lipzen A."/>
            <person name="Chen C."/>
            <person name="Yanf M."/>
            <person name="Daum C."/>
            <person name="Ng V."/>
            <person name="Clum A."/>
            <person name="Steindorff A."/>
            <person name="Ohm R."/>
            <person name="Martin F."/>
            <person name="Silar P."/>
            <person name="Natvig D."/>
            <person name="Lalanne C."/>
            <person name="Gautier V."/>
            <person name="Ament-Velasquez S.L."/>
            <person name="Kruys A."/>
            <person name="Hutchinson M.I."/>
            <person name="Powell A.J."/>
            <person name="Barry K."/>
            <person name="Miller A.N."/>
            <person name="Grigoriev I.V."/>
            <person name="Debuchy R."/>
            <person name="Gladieux P."/>
            <person name="Thoren M.H."/>
            <person name="Johannesson H."/>
        </authorList>
    </citation>
    <scope>NUCLEOTIDE SEQUENCE</scope>
    <source>
        <strain evidence="13">CBS 118394</strain>
    </source>
</reference>